<gene>
    <name evidence="2" type="ORF">XYLVIOL_LOCUS1669</name>
</gene>
<evidence type="ECO:0000256" key="1">
    <source>
        <dbReference type="SAM" id="MobiDB-lite"/>
    </source>
</evidence>
<evidence type="ECO:0000313" key="3">
    <source>
        <dbReference type="Proteomes" id="UP001642520"/>
    </source>
</evidence>
<protein>
    <submittedName>
        <fullName evidence="2">Uncharacterized protein</fullName>
    </submittedName>
</protein>
<keyword evidence="3" id="KW-1185">Reference proteome</keyword>
<feature type="region of interest" description="Disordered" evidence="1">
    <location>
        <begin position="117"/>
        <end position="145"/>
    </location>
</feature>
<accession>A0ABP1N5I5</accession>
<comment type="caution">
    <text evidence="2">The sequence shown here is derived from an EMBL/GenBank/DDBJ whole genome shotgun (WGS) entry which is preliminary data.</text>
</comment>
<evidence type="ECO:0000313" key="2">
    <source>
        <dbReference type="EMBL" id="CAL7935556.1"/>
    </source>
</evidence>
<proteinExistence type="predicted"/>
<organism evidence="2 3">
    <name type="scientific">Xylocopa violacea</name>
    <name type="common">Violet carpenter bee</name>
    <name type="synonym">Apis violacea</name>
    <dbReference type="NCBI Taxonomy" id="135666"/>
    <lineage>
        <taxon>Eukaryota</taxon>
        <taxon>Metazoa</taxon>
        <taxon>Ecdysozoa</taxon>
        <taxon>Arthropoda</taxon>
        <taxon>Hexapoda</taxon>
        <taxon>Insecta</taxon>
        <taxon>Pterygota</taxon>
        <taxon>Neoptera</taxon>
        <taxon>Endopterygota</taxon>
        <taxon>Hymenoptera</taxon>
        <taxon>Apocrita</taxon>
        <taxon>Aculeata</taxon>
        <taxon>Apoidea</taxon>
        <taxon>Anthophila</taxon>
        <taxon>Apidae</taxon>
        <taxon>Xylocopa</taxon>
        <taxon>Xylocopa</taxon>
    </lineage>
</organism>
<dbReference type="EMBL" id="CAXAJV020001284">
    <property type="protein sequence ID" value="CAL7935556.1"/>
    <property type="molecule type" value="Genomic_DNA"/>
</dbReference>
<reference evidence="2 3" key="1">
    <citation type="submission" date="2024-08" db="EMBL/GenBank/DDBJ databases">
        <authorList>
            <person name="Will J Nash"/>
            <person name="Angela Man"/>
            <person name="Seanna McTaggart"/>
            <person name="Kendall Baker"/>
            <person name="Tom Barker"/>
            <person name="Leah Catchpole"/>
            <person name="Alex Durrant"/>
            <person name="Karim Gharbi"/>
            <person name="Naomi Irish"/>
            <person name="Gemy Kaithakottil"/>
            <person name="Debby Ku"/>
            <person name="Aaliyah Providence"/>
            <person name="Felix Shaw"/>
            <person name="David Swarbreck"/>
            <person name="Chris Watkins"/>
            <person name="Ann M. McCartney"/>
            <person name="Giulio Formenti"/>
            <person name="Alice Mouton"/>
            <person name="Noel Vella"/>
            <person name="Bjorn M von Reumont"/>
            <person name="Adriana Vella"/>
            <person name="Wilfried Haerty"/>
        </authorList>
    </citation>
    <scope>NUCLEOTIDE SEQUENCE [LARGE SCALE GENOMIC DNA]</scope>
</reference>
<dbReference type="Proteomes" id="UP001642520">
    <property type="component" value="Unassembled WGS sequence"/>
</dbReference>
<sequence>MRDRRTAVLTSCATPANVRVIVTVHPLAPIQELDSRTLDRQLAKEKELYVDFPQKDDGDVFKTLIAMPKWRRDYQRSKKSLFSIFPRSQQYELCHIRDKRLKDLENRRRIAIERAEEEEKRELSDEPCDSRKPSSLWKDKPEKPSSLPLGNINDYAFEKFRDFDLQDAKLSEKLQMDHPKKYIPGVIHRLENPEDTSMTDALERADAFKVVSSREEPLSKSPPVEERVCHSDEHPRVLLARCELKADHDVEYGDKKILNADSRWYPFYDDISLPKTDLQRQKELRELTKPFLHDLHTWYSKNKPTKLIIPLRQPGKKAMPEMRFSHL</sequence>
<feature type="compositionally biased region" description="Basic and acidic residues" evidence="1">
    <location>
        <begin position="117"/>
        <end position="143"/>
    </location>
</feature>
<name>A0ABP1N5I5_XYLVO</name>